<accession>A0A0F8ZIT8</accession>
<comment type="caution">
    <text evidence="1">The sequence shown here is derived from an EMBL/GenBank/DDBJ whole genome shotgun (WGS) entry which is preliminary data.</text>
</comment>
<organism evidence="1">
    <name type="scientific">marine sediment metagenome</name>
    <dbReference type="NCBI Taxonomy" id="412755"/>
    <lineage>
        <taxon>unclassified sequences</taxon>
        <taxon>metagenomes</taxon>
        <taxon>ecological metagenomes</taxon>
    </lineage>
</organism>
<dbReference type="EMBL" id="LAZR01051081">
    <property type="protein sequence ID" value="KKK85930.1"/>
    <property type="molecule type" value="Genomic_DNA"/>
</dbReference>
<sequence length="68" mass="7626">MNWVCEWHSDEAANIVAEAPTTGRVTVKYCPKCHCVTFHARIADTATGLMVRDENGKKVKARTKDILH</sequence>
<name>A0A0F8ZIT8_9ZZZZ</name>
<dbReference type="AlphaFoldDB" id="A0A0F8ZIT8"/>
<protein>
    <submittedName>
        <fullName evidence="1">Uncharacterized protein</fullName>
    </submittedName>
</protein>
<evidence type="ECO:0000313" key="1">
    <source>
        <dbReference type="EMBL" id="KKK85930.1"/>
    </source>
</evidence>
<reference evidence="1" key="1">
    <citation type="journal article" date="2015" name="Nature">
        <title>Complex archaea that bridge the gap between prokaryotes and eukaryotes.</title>
        <authorList>
            <person name="Spang A."/>
            <person name="Saw J.H."/>
            <person name="Jorgensen S.L."/>
            <person name="Zaremba-Niedzwiedzka K."/>
            <person name="Martijn J."/>
            <person name="Lind A.E."/>
            <person name="van Eijk R."/>
            <person name="Schleper C."/>
            <person name="Guy L."/>
            <person name="Ettema T.J."/>
        </authorList>
    </citation>
    <scope>NUCLEOTIDE SEQUENCE</scope>
</reference>
<proteinExistence type="predicted"/>
<gene>
    <name evidence="1" type="ORF">LCGC14_2768330</name>
</gene>